<evidence type="ECO:0000256" key="6">
    <source>
        <dbReference type="ARBA" id="ARBA00022898"/>
    </source>
</evidence>
<evidence type="ECO:0000256" key="5">
    <source>
        <dbReference type="ARBA" id="ARBA00022679"/>
    </source>
</evidence>
<keyword evidence="5 8" id="KW-0808">Transferase</keyword>
<dbReference type="PATRIC" id="fig|33051.4.peg.1234"/>
<dbReference type="CDD" id="cd00609">
    <property type="entry name" value="AAT_like"/>
    <property type="match status" value="1"/>
</dbReference>
<dbReference type="EC" id="2.6.1.-" evidence="8"/>
<dbReference type="Proteomes" id="UP000074072">
    <property type="component" value="Unassembled WGS sequence"/>
</dbReference>
<dbReference type="PANTHER" id="PTHR46383:SF1">
    <property type="entry name" value="ASPARTATE AMINOTRANSFERASE"/>
    <property type="match status" value="1"/>
</dbReference>
<dbReference type="Gene3D" id="3.90.1150.10">
    <property type="entry name" value="Aspartate Aminotransferase, domain 1"/>
    <property type="match status" value="1"/>
</dbReference>
<dbReference type="GO" id="GO:0006520">
    <property type="term" value="P:amino acid metabolic process"/>
    <property type="evidence" value="ECO:0007669"/>
    <property type="project" value="InterPro"/>
</dbReference>
<dbReference type="OrthoDB" id="9763453at2"/>
<dbReference type="InterPro" id="IPR015421">
    <property type="entry name" value="PyrdxlP-dep_Trfase_major"/>
</dbReference>
<evidence type="ECO:0000259" key="9">
    <source>
        <dbReference type="Pfam" id="PF00155"/>
    </source>
</evidence>
<evidence type="ECO:0000256" key="4">
    <source>
        <dbReference type="ARBA" id="ARBA00022576"/>
    </source>
</evidence>
<dbReference type="InterPro" id="IPR004839">
    <property type="entry name" value="Aminotransferase_I/II_large"/>
</dbReference>
<dbReference type="AlphaFoldDB" id="A0A147J1H0"/>
<dbReference type="PANTHER" id="PTHR46383">
    <property type="entry name" value="ASPARTATE AMINOTRANSFERASE"/>
    <property type="match status" value="1"/>
</dbReference>
<proteinExistence type="inferred from homology"/>
<dbReference type="InterPro" id="IPR004838">
    <property type="entry name" value="NHTrfase_class1_PyrdxlP-BS"/>
</dbReference>
<evidence type="ECO:0000256" key="8">
    <source>
        <dbReference type="RuleBase" id="RU000481"/>
    </source>
</evidence>
<gene>
    <name evidence="10" type="ORF">SB4_03900</name>
</gene>
<dbReference type="PROSITE" id="PS00105">
    <property type="entry name" value="AA_TRANSFER_CLASS_1"/>
    <property type="match status" value="1"/>
</dbReference>
<evidence type="ECO:0000256" key="1">
    <source>
        <dbReference type="ARBA" id="ARBA00001933"/>
    </source>
</evidence>
<dbReference type="Gene3D" id="3.40.640.10">
    <property type="entry name" value="Type I PLP-dependent aspartate aminotransferase-like (Major domain)"/>
    <property type="match status" value="1"/>
</dbReference>
<accession>A0A147J1H0</accession>
<comment type="similarity">
    <text evidence="2 8">Belongs to the class-I pyridoxal-phosphate-dependent aminotransferase family.</text>
</comment>
<name>A0A147J1H0_9SPHN</name>
<evidence type="ECO:0000313" key="11">
    <source>
        <dbReference type="Proteomes" id="UP000074072"/>
    </source>
</evidence>
<dbReference type="InterPro" id="IPR050596">
    <property type="entry name" value="AspAT/PAT-like"/>
</dbReference>
<dbReference type="Pfam" id="PF00155">
    <property type="entry name" value="Aminotran_1_2"/>
    <property type="match status" value="1"/>
</dbReference>
<protein>
    <recommendedName>
        <fullName evidence="8">Aminotransferase</fullName>
        <ecNumber evidence="8">2.6.1.-</ecNumber>
    </recommendedName>
</protein>
<dbReference type="EMBL" id="LDTE01000017">
    <property type="protein sequence ID" value="KTW02253.1"/>
    <property type="molecule type" value="Genomic_DNA"/>
</dbReference>
<organism evidence="10 11">
    <name type="scientific">Sphingomonas sanguinis</name>
    <dbReference type="NCBI Taxonomy" id="33051"/>
    <lineage>
        <taxon>Bacteria</taxon>
        <taxon>Pseudomonadati</taxon>
        <taxon>Pseudomonadota</taxon>
        <taxon>Alphaproteobacteria</taxon>
        <taxon>Sphingomonadales</taxon>
        <taxon>Sphingomonadaceae</taxon>
        <taxon>Sphingomonas</taxon>
    </lineage>
</organism>
<comment type="catalytic activity">
    <reaction evidence="7">
        <text>L-aspartate + 2-oxoglutarate = oxaloacetate + L-glutamate</text>
        <dbReference type="Rhea" id="RHEA:21824"/>
        <dbReference type="ChEBI" id="CHEBI:16452"/>
        <dbReference type="ChEBI" id="CHEBI:16810"/>
        <dbReference type="ChEBI" id="CHEBI:29985"/>
        <dbReference type="ChEBI" id="CHEBI:29991"/>
        <dbReference type="EC" id="2.6.1.1"/>
    </reaction>
</comment>
<dbReference type="FunFam" id="3.40.640.10:FF:000033">
    <property type="entry name" value="Aspartate aminotransferase"/>
    <property type="match status" value="1"/>
</dbReference>
<comment type="cofactor">
    <cofactor evidence="1 8">
        <name>pyridoxal 5'-phosphate</name>
        <dbReference type="ChEBI" id="CHEBI:597326"/>
    </cofactor>
</comment>
<feature type="domain" description="Aminotransferase class I/classII large" evidence="9">
    <location>
        <begin position="31"/>
        <end position="391"/>
    </location>
</feature>
<dbReference type="RefSeq" id="WP_058751495.1">
    <property type="nucleotide sequence ID" value="NZ_LDTE01000017.1"/>
</dbReference>
<evidence type="ECO:0000313" key="10">
    <source>
        <dbReference type="EMBL" id="KTW02253.1"/>
    </source>
</evidence>
<reference evidence="10 11" key="1">
    <citation type="journal article" date="2016" name="Front. Microbiol.">
        <title>Genomic Resource of Rice Seed Associated Bacteria.</title>
        <authorList>
            <person name="Midha S."/>
            <person name="Bansal K."/>
            <person name="Sharma S."/>
            <person name="Kumar N."/>
            <person name="Patil P.P."/>
            <person name="Chaudhry V."/>
            <person name="Patil P.B."/>
        </authorList>
    </citation>
    <scope>NUCLEOTIDE SEQUENCE [LARGE SCALE GENOMIC DNA]</scope>
    <source>
        <strain evidence="10 11">SB4</strain>
    </source>
</reference>
<keyword evidence="6" id="KW-0663">Pyridoxal phosphate</keyword>
<dbReference type="InterPro" id="IPR015422">
    <property type="entry name" value="PyrdxlP-dep_Trfase_small"/>
</dbReference>
<dbReference type="InterPro" id="IPR015424">
    <property type="entry name" value="PyrdxlP-dep_Trfase"/>
</dbReference>
<evidence type="ECO:0000256" key="3">
    <source>
        <dbReference type="ARBA" id="ARBA00011738"/>
    </source>
</evidence>
<dbReference type="GO" id="GO:0004069">
    <property type="term" value="F:L-aspartate:2-oxoglutarate aminotransferase activity"/>
    <property type="evidence" value="ECO:0007669"/>
    <property type="project" value="UniProtKB-EC"/>
</dbReference>
<evidence type="ECO:0000256" key="2">
    <source>
        <dbReference type="ARBA" id="ARBA00007441"/>
    </source>
</evidence>
<dbReference type="SUPFAM" id="SSF53383">
    <property type="entry name" value="PLP-dependent transferases"/>
    <property type="match status" value="1"/>
</dbReference>
<keyword evidence="4 8" id="KW-0032">Aminotransferase</keyword>
<comment type="caution">
    <text evidence="10">The sequence shown here is derived from an EMBL/GenBank/DDBJ whole genome shotgun (WGS) entry which is preliminary data.</text>
</comment>
<comment type="subunit">
    <text evidence="3">Homodimer.</text>
</comment>
<dbReference type="GO" id="GO:0030170">
    <property type="term" value="F:pyridoxal phosphate binding"/>
    <property type="evidence" value="ECO:0007669"/>
    <property type="project" value="InterPro"/>
</dbReference>
<evidence type="ECO:0000256" key="7">
    <source>
        <dbReference type="ARBA" id="ARBA00049185"/>
    </source>
</evidence>
<sequence>MQPSAALGRISPSPTLAITSRVMELKRAGVDVIGLGAGEPDFDTPDFVKEAAIQAIRDGKTKYTNVDGTPELKAAIAAKFARDNGLTYKADQISVNVGGKHTLFNAMVATIDAGDEVVIPAPYWVSYPDVVQFAGGVPVIVKAGPEQGYKLTPEALDAAITPKTKWVILNSPSNPTGAGYTADELKALGEVILRHPHVWVFADDMYEHIVYDGFRFATIAQVCPELYERTLTVNGCSKAYAMTGWRIGYAGGAPWLIKAIAKLQSQSTSNPCSVAQAAATAALTGDQSFLAERNLAFQVRRDMVVAMLNEIDGMTCPTPEGAFYVYPSFAPLIGKTTPSGRLIDSDEAFVGYLLDDAKVAAVQGAAFGLSPAMRISYATSDALLKEACTRIQAACAALK</sequence>